<feature type="region of interest" description="Disordered" evidence="6">
    <location>
        <begin position="24"/>
        <end position="55"/>
    </location>
</feature>
<protein>
    <recommendedName>
        <fullName evidence="10">ABC transporter substrate-binding protein</fullName>
    </recommendedName>
</protein>
<evidence type="ECO:0000256" key="3">
    <source>
        <dbReference type="ARBA" id="ARBA00022448"/>
    </source>
</evidence>
<dbReference type="InterPro" id="IPR006059">
    <property type="entry name" value="SBP"/>
</dbReference>
<comment type="caution">
    <text evidence="8">The sequence shown here is derived from an EMBL/GenBank/DDBJ whole genome shotgun (WGS) entry which is preliminary data.</text>
</comment>
<dbReference type="AlphaFoldDB" id="A0A2R5ETG5"/>
<evidence type="ECO:0000256" key="4">
    <source>
        <dbReference type="ARBA" id="ARBA00022729"/>
    </source>
</evidence>
<feature type="compositionally biased region" description="Polar residues" evidence="6">
    <location>
        <begin position="24"/>
        <end position="46"/>
    </location>
</feature>
<dbReference type="PANTHER" id="PTHR43649">
    <property type="entry name" value="ARABINOSE-BINDING PROTEIN-RELATED"/>
    <property type="match status" value="1"/>
</dbReference>
<feature type="signal peptide" evidence="7">
    <location>
        <begin position="1"/>
        <end position="21"/>
    </location>
</feature>
<dbReference type="PROSITE" id="PS51257">
    <property type="entry name" value="PROKAR_LIPOPROTEIN"/>
    <property type="match status" value="1"/>
</dbReference>
<comment type="subcellular location">
    <subcellularLocation>
        <location evidence="1">Cell envelope</location>
    </subcellularLocation>
</comment>
<proteinExistence type="inferred from homology"/>
<dbReference type="Gene3D" id="3.40.190.10">
    <property type="entry name" value="Periplasmic binding protein-like II"/>
    <property type="match status" value="1"/>
</dbReference>
<dbReference type="RefSeq" id="WP_108994474.1">
    <property type="nucleotide sequence ID" value="NZ_BDQX01000281.1"/>
</dbReference>
<evidence type="ECO:0000256" key="6">
    <source>
        <dbReference type="SAM" id="MobiDB-lite"/>
    </source>
</evidence>
<evidence type="ECO:0000256" key="2">
    <source>
        <dbReference type="ARBA" id="ARBA00008520"/>
    </source>
</evidence>
<dbReference type="EMBL" id="BDQX01000281">
    <property type="protein sequence ID" value="GBG09837.1"/>
    <property type="molecule type" value="Genomic_DNA"/>
</dbReference>
<evidence type="ECO:0000313" key="9">
    <source>
        <dbReference type="Proteomes" id="UP000245202"/>
    </source>
</evidence>
<dbReference type="GO" id="GO:0055085">
    <property type="term" value="P:transmembrane transport"/>
    <property type="evidence" value="ECO:0007669"/>
    <property type="project" value="InterPro"/>
</dbReference>
<dbReference type="PANTHER" id="PTHR43649:SF31">
    <property type="entry name" value="SN-GLYCEROL-3-PHOSPHATE-BINDING PERIPLASMIC PROTEIN UGPB"/>
    <property type="match status" value="1"/>
</dbReference>
<reference evidence="8 9" key="1">
    <citation type="submission" date="2017-08" db="EMBL/GenBank/DDBJ databases">
        <title>Substantial Increase in Enzyme Production by Combined Drug-Resistance Mutations in Paenibacillus agaridevorans.</title>
        <authorList>
            <person name="Tanaka Y."/>
            <person name="Funane K."/>
            <person name="Hosaka T."/>
            <person name="Shiwa Y."/>
            <person name="Fujita N."/>
            <person name="Miyazaki T."/>
            <person name="Yoshikawa H."/>
            <person name="Murakami K."/>
            <person name="Kasahara K."/>
            <person name="Inaoka T."/>
            <person name="Hiraga Y."/>
            <person name="Ochi K."/>
        </authorList>
    </citation>
    <scope>NUCLEOTIDE SEQUENCE [LARGE SCALE GENOMIC DNA]</scope>
    <source>
        <strain evidence="8 9">T-3040</strain>
    </source>
</reference>
<dbReference type="Pfam" id="PF01547">
    <property type="entry name" value="SBP_bac_1"/>
    <property type="match status" value="1"/>
</dbReference>
<gene>
    <name evidence="8" type="ORF">PAT3040_04509</name>
</gene>
<keyword evidence="3" id="KW-0813">Transport</keyword>
<dbReference type="SUPFAM" id="SSF53850">
    <property type="entry name" value="Periplasmic binding protein-like II"/>
    <property type="match status" value="1"/>
</dbReference>
<evidence type="ECO:0000256" key="5">
    <source>
        <dbReference type="ARBA" id="ARBA00022764"/>
    </source>
</evidence>
<dbReference type="GO" id="GO:0030313">
    <property type="term" value="C:cell envelope"/>
    <property type="evidence" value="ECO:0007669"/>
    <property type="project" value="UniProtKB-SubCell"/>
</dbReference>
<comment type="similarity">
    <text evidence="2">Belongs to the bacterial solute-binding protein 1 family.</text>
</comment>
<dbReference type="PROSITE" id="PS01037">
    <property type="entry name" value="SBP_BACTERIAL_1"/>
    <property type="match status" value="1"/>
</dbReference>
<evidence type="ECO:0000256" key="7">
    <source>
        <dbReference type="SAM" id="SignalP"/>
    </source>
</evidence>
<keyword evidence="9" id="KW-1185">Reference proteome</keyword>
<keyword evidence="5" id="KW-0574">Periplasm</keyword>
<accession>A0A2R5ETG5</accession>
<evidence type="ECO:0000313" key="8">
    <source>
        <dbReference type="EMBL" id="GBG09837.1"/>
    </source>
</evidence>
<evidence type="ECO:0000256" key="1">
    <source>
        <dbReference type="ARBA" id="ARBA00004196"/>
    </source>
</evidence>
<feature type="chain" id="PRO_5039663941" description="ABC transporter substrate-binding protein" evidence="7">
    <location>
        <begin position="22"/>
        <end position="459"/>
    </location>
</feature>
<evidence type="ECO:0008006" key="10">
    <source>
        <dbReference type="Google" id="ProtNLM"/>
    </source>
</evidence>
<dbReference type="InterPro" id="IPR050490">
    <property type="entry name" value="Bact_solute-bd_prot1"/>
</dbReference>
<dbReference type="Proteomes" id="UP000245202">
    <property type="component" value="Unassembled WGS sequence"/>
</dbReference>
<organism evidence="8 9">
    <name type="scientific">Paenibacillus agaridevorans</name>
    <dbReference type="NCBI Taxonomy" id="171404"/>
    <lineage>
        <taxon>Bacteria</taxon>
        <taxon>Bacillati</taxon>
        <taxon>Bacillota</taxon>
        <taxon>Bacilli</taxon>
        <taxon>Bacillales</taxon>
        <taxon>Paenibacillaceae</taxon>
        <taxon>Paenibacillus</taxon>
    </lineage>
</organism>
<sequence>MNRKSKTTALTMALISAFALSACGSGSDNAPSSTAGAKATDQPSETKASEAPVTEAAPEPVTLKFYVGGGTLTDTEFKLFFEEPTKEKFPHITLEKIVPADGVKPAEVLTSNDVPDIIYQTSGSYYTFQELGVFADLTPLAEKHGFDTKRLKPVLLDSVLNFSKEGELFTLPFSSNVAALFYNKDIFDKFGVAYPPDEQITWDALLDISQKLTRSDGGVNYIGTDLNNGPATLQGSYGIFALDPESGEPTLQSGQWRRVFETVQKNVQLPGFVQGEQYQYDRDSFIVDQNLAIRPTLLANLIGPLEELRAQGKPLNWDLAPIPNFEDNLGQGKVANVHSVSISSVSKHKDEAFQVLAHILSDDVQRILSRNGRVPAIDNPELEKEFGADIEVLKGKKIENIFKTKPPVLDQHRLEGDVSKHVTQAFADIALKGTDVNTAIRAAEEAIRKDLETLKITKP</sequence>
<keyword evidence="4 7" id="KW-0732">Signal</keyword>
<name>A0A2R5ETG5_9BACL</name>
<dbReference type="InterPro" id="IPR006061">
    <property type="entry name" value="SBP_1_CS"/>
</dbReference>